<evidence type="ECO:0000313" key="2">
    <source>
        <dbReference type="Proteomes" id="UP000546917"/>
    </source>
</evidence>
<name>A0A7K4FNC5_9ARCH</name>
<protein>
    <submittedName>
        <fullName evidence="1">Uncharacterized protein</fullName>
    </submittedName>
</protein>
<evidence type="ECO:0000313" key="1">
    <source>
        <dbReference type="EMBL" id="NOL60530.1"/>
    </source>
</evidence>
<sequence length="136" mass="15477">MSNEMDSFENEAKKNYDKIGEDFPRGSIKILSPDIINILITNARKSKTVNYKAGDTVYTATFSSYTLLDKDGMVGVYSDVPEDTNIREITFIVTGFHAKWDTEVTFSGEYMTVMPDRELKHLVNFQRAIMKTGISR</sequence>
<dbReference type="Proteomes" id="UP000546917">
    <property type="component" value="Unassembled WGS sequence"/>
</dbReference>
<gene>
    <name evidence="1" type="ORF">HLB00_06755</name>
</gene>
<dbReference type="AlphaFoldDB" id="A0A7K4FNC5"/>
<dbReference type="OrthoDB" id="377193at2157"/>
<dbReference type="GeneID" id="16025985"/>
<proteinExistence type="predicted"/>
<accession>A0A7K4FNC5</accession>
<dbReference type="RefSeq" id="WP_009887859.1">
    <property type="nucleotide sequence ID" value="NZ_CP015363.1"/>
</dbReference>
<reference evidence="1 2" key="1">
    <citation type="submission" date="2020-05" db="EMBL/GenBank/DDBJ databases">
        <authorList>
            <person name="Zhang R."/>
        </authorList>
    </citation>
    <scope>NUCLEOTIDE SEQUENCE [LARGE SCALE GENOMIC DNA]</scope>
    <source>
        <strain evidence="1 2">DSM 28986</strain>
    </source>
</reference>
<comment type="caution">
    <text evidence="1">The sequence shown here is derived from an EMBL/GenBank/DDBJ whole genome shotgun (WGS) entry which is preliminary data.</text>
</comment>
<organism evidence="1 2">
    <name type="scientific">Ferroplasma acidiphilum</name>
    <dbReference type="NCBI Taxonomy" id="74969"/>
    <lineage>
        <taxon>Archaea</taxon>
        <taxon>Methanobacteriati</taxon>
        <taxon>Thermoplasmatota</taxon>
        <taxon>Thermoplasmata</taxon>
        <taxon>Thermoplasmatales</taxon>
        <taxon>Ferroplasmaceae</taxon>
        <taxon>Ferroplasma</taxon>
    </lineage>
</organism>
<dbReference type="EMBL" id="JABGBP010000239">
    <property type="protein sequence ID" value="NOL60530.1"/>
    <property type="molecule type" value="Genomic_DNA"/>
</dbReference>